<sequence>CNLLESLTELGIFHEQPNHMKPPSNSRTSKQLDCSDSHVVNTRRPEIMAQPQRLFKEFKVRSHIFDHLV</sequence>
<organism evidence="2 3">
    <name type="scientific">Parasponia andersonii</name>
    <name type="common">Sponia andersonii</name>
    <dbReference type="NCBI Taxonomy" id="3476"/>
    <lineage>
        <taxon>Eukaryota</taxon>
        <taxon>Viridiplantae</taxon>
        <taxon>Streptophyta</taxon>
        <taxon>Embryophyta</taxon>
        <taxon>Tracheophyta</taxon>
        <taxon>Spermatophyta</taxon>
        <taxon>Magnoliopsida</taxon>
        <taxon>eudicotyledons</taxon>
        <taxon>Gunneridae</taxon>
        <taxon>Pentapetalae</taxon>
        <taxon>rosids</taxon>
        <taxon>fabids</taxon>
        <taxon>Rosales</taxon>
        <taxon>Cannabaceae</taxon>
        <taxon>Parasponia</taxon>
    </lineage>
</organism>
<feature type="non-terminal residue" evidence="2">
    <location>
        <position position="1"/>
    </location>
</feature>
<gene>
    <name evidence="2" type="ORF">PanWU01x14_318990</name>
</gene>
<keyword evidence="3" id="KW-1185">Reference proteome</keyword>
<feature type="region of interest" description="Disordered" evidence="1">
    <location>
        <begin position="14"/>
        <end position="33"/>
    </location>
</feature>
<proteinExistence type="predicted"/>
<reference evidence="3" key="1">
    <citation type="submission" date="2016-06" db="EMBL/GenBank/DDBJ databases">
        <title>Parallel loss of symbiosis genes in relatives of nitrogen-fixing non-legume Parasponia.</title>
        <authorList>
            <person name="Van Velzen R."/>
            <person name="Holmer R."/>
            <person name="Bu F."/>
            <person name="Rutten L."/>
            <person name="Van Zeijl A."/>
            <person name="Liu W."/>
            <person name="Santuari L."/>
            <person name="Cao Q."/>
            <person name="Sharma T."/>
            <person name="Shen D."/>
            <person name="Roswanjaya Y."/>
            <person name="Wardhani T."/>
            <person name="Kalhor M.S."/>
            <person name="Jansen J."/>
            <person name="Van den Hoogen J."/>
            <person name="Gungor B."/>
            <person name="Hartog M."/>
            <person name="Hontelez J."/>
            <person name="Verver J."/>
            <person name="Yang W.-C."/>
            <person name="Schijlen E."/>
            <person name="Repin R."/>
            <person name="Schilthuizen M."/>
            <person name="Schranz E."/>
            <person name="Heidstra R."/>
            <person name="Miyata K."/>
            <person name="Fedorova E."/>
            <person name="Kohlen W."/>
            <person name="Bisseling T."/>
            <person name="Smit S."/>
            <person name="Geurts R."/>
        </authorList>
    </citation>
    <scope>NUCLEOTIDE SEQUENCE [LARGE SCALE GENOMIC DNA]</scope>
    <source>
        <strain evidence="3">cv. WU1-14</strain>
    </source>
</reference>
<evidence type="ECO:0000313" key="3">
    <source>
        <dbReference type="Proteomes" id="UP000237105"/>
    </source>
</evidence>
<name>A0A2P5AM29_PARAD</name>
<dbReference type="EMBL" id="JXTB01000523">
    <property type="protein sequence ID" value="PON37618.1"/>
    <property type="molecule type" value="Genomic_DNA"/>
</dbReference>
<evidence type="ECO:0000313" key="2">
    <source>
        <dbReference type="EMBL" id="PON37618.1"/>
    </source>
</evidence>
<dbReference type="Proteomes" id="UP000237105">
    <property type="component" value="Unassembled WGS sequence"/>
</dbReference>
<protein>
    <submittedName>
        <fullName evidence="2">Uncharacterized protein</fullName>
    </submittedName>
</protein>
<evidence type="ECO:0000256" key="1">
    <source>
        <dbReference type="SAM" id="MobiDB-lite"/>
    </source>
</evidence>
<feature type="compositionally biased region" description="Polar residues" evidence="1">
    <location>
        <begin position="23"/>
        <end position="33"/>
    </location>
</feature>
<comment type="caution">
    <text evidence="2">The sequence shown here is derived from an EMBL/GenBank/DDBJ whole genome shotgun (WGS) entry which is preliminary data.</text>
</comment>
<accession>A0A2P5AM29</accession>
<dbReference type="AlphaFoldDB" id="A0A2P5AM29"/>